<comment type="caution">
    <text evidence="4">The sequence shown here is derived from an EMBL/GenBank/DDBJ whole genome shotgun (WGS) entry which is preliminary data.</text>
</comment>
<dbReference type="PANTHER" id="PTHR10204">
    <property type="entry name" value="NAD P H OXIDOREDUCTASE-RELATED"/>
    <property type="match status" value="1"/>
</dbReference>
<evidence type="ECO:0000259" key="3">
    <source>
        <dbReference type="Pfam" id="PF02525"/>
    </source>
</evidence>
<proteinExistence type="inferred from homology"/>
<protein>
    <submittedName>
        <fullName evidence="4">Flavodoxin family protein</fullName>
    </submittedName>
</protein>
<gene>
    <name evidence="4" type="ORF">EJC49_20735</name>
</gene>
<dbReference type="SUPFAM" id="SSF52218">
    <property type="entry name" value="Flavoproteins"/>
    <property type="match status" value="1"/>
</dbReference>
<dbReference type="AlphaFoldDB" id="A0A3R9ZPE2"/>
<dbReference type="GO" id="GO:0005829">
    <property type="term" value="C:cytosol"/>
    <property type="evidence" value="ECO:0007669"/>
    <property type="project" value="TreeGrafter"/>
</dbReference>
<accession>A0A3R9ZPE2</accession>
<dbReference type="InterPro" id="IPR003680">
    <property type="entry name" value="Flavodoxin_fold"/>
</dbReference>
<dbReference type="Pfam" id="PF02525">
    <property type="entry name" value="Flavodoxin_2"/>
    <property type="match status" value="1"/>
</dbReference>
<evidence type="ECO:0000313" key="4">
    <source>
        <dbReference type="EMBL" id="RST84530.1"/>
    </source>
</evidence>
<dbReference type="PANTHER" id="PTHR10204:SF34">
    <property type="entry name" value="NAD(P)H DEHYDROGENASE [QUINONE] 1 ISOFORM 1"/>
    <property type="match status" value="1"/>
</dbReference>
<organism evidence="4 5">
    <name type="scientific">Aquibium carbonis</name>
    <dbReference type="NCBI Taxonomy" id="2495581"/>
    <lineage>
        <taxon>Bacteria</taxon>
        <taxon>Pseudomonadati</taxon>
        <taxon>Pseudomonadota</taxon>
        <taxon>Alphaproteobacteria</taxon>
        <taxon>Hyphomicrobiales</taxon>
        <taxon>Phyllobacteriaceae</taxon>
        <taxon>Aquibium</taxon>
    </lineage>
</organism>
<dbReference type="GO" id="GO:0003955">
    <property type="term" value="F:NAD(P)H dehydrogenase (quinone) activity"/>
    <property type="evidence" value="ECO:0007669"/>
    <property type="project" value="TreeGrafter"/>
</dbReference>
<evidence type="ECO:0000256" key="2">
    <source>
        <dbReference type="ARBA" id="ARBA00023002"/>
    </source>
</evidence>
<dbReference type="Gene3D" id="3.40.50.360">
    <property type="match status" value="1"/>
</dbReference>
<comment type="similarity">
    <text evidence="1">Belongs to the NAD(P)H dehydrogenase (quinone) family.</text>
</comment>
<keyword evidence="2" id="KW-0560">Oxidoreductase</keyword>
<sequence>MKILLLHAHPVETSFNAALHRLIVERLEAAGHAVDDCDLYAEDFDPRLSRQERLDYHDQERNLDNVRPYVERLRAADALVLCYPVWNYGYPAILKGYFDRVFLPGVSFRIVDGKVEGALHNITKVVAVTSYGGSRWRAFLIGDPPRKLVRRLLWGTVKPGARVKYMAHYDMNRSTDASRKRFMRAVSSAMDRF</sequence>
<dbReference type="InterPro" id="IPR029039">
    <property type="entry name" value="Flavoprotein-like_sf"/>
</dbReference>
<evidence type="ECO:0000256" key="1">
    <source>
        <dbReference type="ARBA" id="ARBA00006252"/>
    </source>
</evidence>
<keyword evidence="5" id="KW-1185">Reference proteome</keyword>
<dbReference type="RefSeq" id="WP_126701839.1">
    <property type="nucleotide sequence ID" value="NZ_RWKW01000090.1"/>
</dbReference>
<dbReference type="OrthoDB" id="9798454at2"/>
<dbReference type="EMBL" id="RWKW01000090">
    <property type="protein sequence ID" value="RST84530.1"/>
    <property type="molecule type" value="Genomic_DNA"/>
</dbReference>
<name>A0A3R9ZPE2_9HYPH</name>
<feature type="domain" description="Flavodoxin-like fold" evidence="3">
    <location>
        <begin position="1"/>
        <end position="134"/>
    </location>
</feature>
<reference evidence="4 5" key="1">
    <citation type="submission" date="2018-12" db="EMBL/GenBank/DDBJ databases">
        <title>Mesorhizobium carbonis sp. nov., isolated from coal mine water.</title>
        <authorList>
            <person name="Xin W."/>
            <person name="Xu Z."/>
            <person name="Xiang F."/>
            <person name="Zhang J."/>
            <person name="Xi L."/>
            <person name="Liu J."/>
        </authorList>
    </citation>
    <scope>NUCLEOTIDE SEQUENCE [LARGE SCALE GENOMIC DNA]</scope>
    <source>
        <strain evidence="4 5">B2.3</strain>
    </source>
</reference>
<evidence type="ECO:0000313" key="5">
    <source>
        <dbReference type="Proteomes" id="UP000278398"/>
    </source>
</evidence>
<dbReference type="Proteomes" id="UP000278398">
    <property type="component" value="Unassembled WGS sequence"/>
</dbReference>
<dbReference type="InterPro" id="IPR051545">
    <property type="entry name" value="NAD(P)H_dehydrogenase_qn"/>
</dbReference>